<dbReference type="PANTHER" id="PTHR30154">
    <property type="entry name" value="LEUCINE-RESPONSIVE REGULATORY PROTEIN"/>
    <property type="match status" value="1"/>
</dbReference>
<dbReference type="InterPro" id="IPR019888">
    <property type="entry name" value="Tscrpt_reg_AsnC-like"/>
</dbReference>
<dbReference type="PROSITE" id="PS50956">
    <property type="entry name" value="HTH_ASNC_2"/>
    <property type="match status" value="1"/>
</dbReference>
<dbReference type="InterPro" id="IPR006037">
    <property type="entry name" value="RCK_C"/>
</dbReference>
<dbReference type="GO" id="GO:0005829">
    <property type="term" value="C:cytosol"/>
    <property type="evidence" value="ECO:0007669"/>
    <property type="project" value="TreeGrafter"/>
</dbReference>
<dbReference type="InterPro" id="IPR036721">
    <property type="entry name" value="RCK_C_sf"/>
</dbReference>
<evidence type="ECO:0000256" key="2">
    <source>
        <dbReference type="ARBA" id="ARBA00023125"/>
    </source>
</evidence>
<dbReference type="GO" id="GO:0008324">
    <property type="term" value="F:monoatomic cation transmembrane transporter activity"/>
    <property type="evidence" value="ECO:0007669"/>
    <property type="project" value="InterPro"/>
</dbReference>
<dbReference type="OrthoDB" id="6762at2157"/>
<keyword evidence="2" id="KW-0238">DNA-binding</keyword>
<keyword evidence="1" id="KW-0805">Transcription regulation</keyword>
<keyword evidence="3" id="KW-0804">Transcription</keyword>
<evidence type="ECO:0000259" key="5">
    <source>
        <dbReference type="PROSITE" id="PS51202"/>
    </source>
</evidence>
<dbReference type="EMBL" id="BMPF01000003">
    <property type="protein sequence ID" value="GGL36557.1"/>
    <property type="molecule type" value="Genomic_DNA"/>
</dbReference>
<dbReference type="InterPro" id="IPR011991">
    <property type="entry name" value="ArsR-like_HTH"/>
</dbReference>
<protein>
    <submittedName>
        <fullName evidence="6">AsnC family transcriptional regulator</fullName>
    </submittedName>
</protein>
<dbReference type="PRINTS" id="PR00033">
    <property type="entry name" value="HTHASNC"/>
</dbReference>
<feature type="domain" description="RCK C-terminal" evidence="5">
    <location>
        <begin position="158"/>
        <end position="246"/>
    </location>
</feature>
<dbReference type="SUPFAM" id="SSF46785">
    <property type="entry name" value="Winged helix' DNA-binding domain"/>
    <property type="match status" value="1"/>
</dbReference>
<proteinExistence type="predicted"/>
<sequence>MERLDEVDRRILYRLVEDARNTSAPMIADEVNVSGATIRNRIEQLEERGVITGYHAAINYERGENWMQNLFICTAPVADREKQAKKVSNIPGVVNVRELLAGRRNLHVTAIGANSDELTVISRRLADLGLDIEDEHIVHMEETVPLDHFGPGDGPRNSPMRDFLSLTGGAEVIELTVDENSPIAGLTLSEANESGLLDEDLLVIAIERDDEIITPRGFTEIRADDLVTIFSRYSTEGVAIEPFEADA</sequence>
<dbReference type="PANTHER" id="PTHR30154:SF34">
    <property type="entry name" value="TRANSCRIPTIONAL REGULATOR AZLB"/>
    <property type="match status" value="1"/>
</dbReference>
<dbReference type="SMART" id="SM00344">
    <property type="entry name" value="HTH_ASNC"/>
    <property type="match status" value="1"/>
</dbReference>
<comment type="caution">
    <text evidence="6">The sequence shown here is derived from an EMBL/GenBank/DDBJ whole genome shotgun (WGS) entry which is preliminary data.</text>
</comment>
<dbReference type="InterPro" id="IPR000485">
    <property type="entry name" value="AsnC-type_HTH_dom"/>
</dbReference>
<dbReference type="Gene3D" id="3.30.70.1450">
    <property type="entry name" value="Regulator of K+ conductance, C-terminal domain"/>
    <property type="match status" value="1"/>
</dbReference>
<gene>
    <name evidence="6" type="ORF">GCM10009037_20130</name>
</gene>
<evidence type="ECO:0000259" key="4">
    <source>
        <dbReference type="PROSITE" id="PS50956"/>
    </source>
</evidence>
<reference evidence="6 7" key="1">
    <citation type="journal article" date="2019" name="Int. J. Syst. Evol. Microbiol.">
        <title>The Global Catalogue of Microorganisms (GCM) 10K type strain sequencing project: providing services to taxonomists for standard genome sequencing and annotation.</title>
        <authorList>
            <consortium name="The Broad Institute Genomics Platform"/>
            <consortium name="The Broad Institute Genome Sequencing Center for Infectious Disease"/>
            <person name="Wu L."/>
            <person name="Ma J."/>
        </authorList>
    </citation>
    <scope>NUCLEOTIDE SEQUENCE [LARGE SCALE GENOMIC DNA]</scope>
    <source>
        <strain evidence="6 7">JCM 19585</strain>
    </source>
</reference>
<evidence type="ECO:0000256" key="1">
    <source>
        <dbReference type="ARBA" id="ARBA00023015"/>
    </source>
</evidence>
<dbReference type="GO" id="GO:0006813">
    <property type="term" value="P:potassium ion transport"/>
    <property type="evidence" value="ECO:0007669"/>
    <property type="project" value="InterPro"/>
</dbReference>
<dbReference type="GO" id="GO:0043200">
    <property type="term" value="P:response to amino acid"/>
    <property type="evidence" value="ECO:0007669"/>
    <property type="project" value="TreeGrafter"/>
</dbReference>
<dbReference type="Pfam" id="PF02080">
    <property type="entry name" value="TrkA_C"/>
    <property type="match status" value="1"/>
</dbReference>
<dbReference type="PROSITE" id="PS51202">
    <property type="entry name" value="RCK_C"/>
    <property type="match status" value="1"/>
</dbReference>
<dbReference type="InterPro" id="IPR036390">
    <property type="entry name" value="WH_DNA-bd_sf"/>
</dbReference>
<keyword evidence="7" id="KW-1185">Reference proteome</keyword>
<dbReference type="CDD" id="cd00090">
    <property type="entry name" value="HTH_ARSR"/>
    <property type="match status" value="1"/>
</dbReference>
<dbReference type="SUPFAM" id="SSF116726">
    <property type="entry name" value="TrkA C-terminal domain-like"/>
    <property type="match status" value="1"/>
</dbReference>
<dbReference type="Pfam" id="PF13412">
    <property type="entry name" value="HTH_24"/>
    <property type="match status" value="1"/>
</dbReference>
<dbReference type="InterPro" id="IPR036388">
    <property type="entry name" value="WH-like_DNA-bd_sf"/>
</dbReference>
<evidence type="ECO:0000313" key="6">
    <source>
        <dbReference type="EMBL" id="GGL36557.1"/>
    </source>
</evidence>
<dbReference type="AlphaFoldDB" id="A0A830FAT1"/>
<accession>A0A830FAT1</accession>
<dbReference type="RefSeq" id="WP_188883621.1">
    <property type="nucleotide sequence ID" value="NZ_BMPF01000003.1"/>
</dbReference>
<evidence type="ECO:0000313" key="7">
    <source>
        <dbReference type="Proteomes" id="UP000628840"/>
    </source>
</evidence>
<dbReference type="GO" id="GO:0043565">
    <property type="term" value="F:sequence-specific DNA binding"/>
    <property type="evidence" value="ECO:0007669"/>
    <property type="project" value="InterPro"/>
</dbReference>
<feature type="domain" description="HTH asnC-type" evidence="4">
    <location>
        <begin position="4"/>
        <end position="65"/>
    </location>
</feature>
<dbReference type="Proteomes" id="UP000628840">
    <property type="component" value="Unassembled WGS sequence"/>
</dbReference>
<dbReference type="Gene3D" id="1.10.10.10">
    <property type="entry name" value="Winged helix-like DNA-binding domain superfamily/Winged helix DNA-binding domain"/>
    <property type="match status" value="1"/>
</dbReference>
<evidence type="ECO:0000256" key="3">
    <source>
        <dbReference type="ARBA" id="ARBA00023163"/>
    </source>
</evidence>
<organism evidence="6 7">
    <name type="scientific">Halarchaeum grantii</name>
    <dbReference type="NCBI Taxonomy" id="1193105"/>
    <lineage>
        <taxon>Archaea</taxon>
        <taxon>Methanobacteriati</taxon>
        <taxon>Methanobacteriota</taxon>
        <taxon>Stenosarchaea group</taxon>
        <taxon>Halobacteria</taxon>
        <taxon>Halobacteriales</taxon>
        <taxon>Halobacteriaceae</taxon>
    </lineage>
</organism>
<name>A0A830FAT1_9EURY</name>